<dbReference type="OrthoDB" id="7406502at2"/>
<dbReference type="InterPro" id="IPR000835">
    <property type="entry name" value="HTH_MarR-typ"/>
</dbReference>
<feature type="compositionally biased region" description="Low complexity" evidence="1">
    <location>
        <begin position="1"/>
        <end position="10"/>
    </location>
</feature>
<evidence type="ECO:0000259" key="2">
    <source>
        <dbReference type="PROSITE" id="PS50995"/>
    </source>
</evidence>
<dbReference type="SMART" id="SM00347">
    <property type="entry name" value="HTH_MARR"/>
    <property type="match status" value="1"/>
</dbReference>
<evidence type="ECO:0000256" key="1">
    <source>
        <dbReference type="SAM" id="MobiDB-lite"/>
    </source>
</evidence>
<comment type="caution">
    <text evidence="3">The sequence shown here is derived from an EMBL/GenBank/DDBJ whole genome shotgun (WGS) entry which is preliminary data.</text>
</comment>
<dbReference type="GO" id="GO:0003700">
    <property type="term" value="F:DNA-binding transcription factor activity"/>
    <property type="evidence" value="ECO:0007669"/>
    <property type="project" value="InterPro"/>
</dbReference>
<dbReference type="AlphaFoldDB" id="A0A2S7K0M5"/>
<dbReference type="Pfam" id="PF12802">
    <property type="entry name" value="MarR_2"/>
    <property type="match status" value="1"/>
</dbReference>
<dbReference type="PANTHER" id="PTHR33164:SF43">
    <property type="entry name" value="HTH-TYPE TRANSCRIPTIONAL REPRESSOR YETL"/>
    <property type="match status" value="1"/>
</dbReference>
<evidence type="ECO:0000313" key="3">
    <source>
        <dbReference type="EMBL" id="PQA86073.1"/>
    </source>
</evidence>
<proteinExistence type="predicted"/>
<dbReference type="InterPro" id="IPR039422">
    <property type="entry name" value="MarR/SlyA-like"/>
</dbReference>
<feature type="region of interest" description="Disordered" evidence="1">
    <location>
        <begin position="1"/>
        <end position="25"/>
    </location>
</feature>
<organism evidence="3 4">
    <name type="scientific">Hyphococcus luteus</name>
    <dbReference type="NCBI Taxonomy" id="2058213"/>
    <lineage>
        <taxon>Bacteria</taxon>
        <taxon>Pseudomonadati</taxon>
        <taxon>Pseudomonadota</taxon>
        <taxon>Alphaproteobacteria</taxon>
        <taxon>Parvularculales</taxon>
        <taxon>Parvularculaceae</taxon>
        <taxon>Hyphococcus</taxon>
    </lineage>
</organism>
<dbReference type="GO" id="GO:0006950">
    <property type="term" value="P:response to stress"/>
    <property type="evidence" value="ECO:0007669"/>
    <property type="project" value="TreeGrafter"/>
</dbReference>
<dbReference type="InterPro" id="IPR036388">
    <property type="entry name" value="WH-like_DNA-bd_sf"/>
</dbReference>
<dbReference type="Proteomes" id="UP000239504">
    <property type="component" value="Unassembled WGS sequence"/>
</dbReference>
<dbReference type="Gene3D" id="1.10.10.10">
    <property type="entry name" value="Winged helix-like DNA-binding domain superfamily/Winged helix DNA-binding domain"/>
    <property type="match status" value="1"/>
</dbReference>
<protein>
    <recommendedName>
        <fullName evidence="2">HTH marR-type domain-containing protein</fullName>
    </recommendedName>
</protein>
<reference evidence="3 4" key="1">
    <citation type="submission" date="2017-12" db="EMBL/GenBank/DDBJ databases">
        <authorList>
            <person name="Hurst M.R.H."/>
        </authorList>
    </citation>
    <scope>NUCLEOTIDE SEQUENCE [LARGE SCALE GENOMIC DNA]</scope>
    <source>
        <strain evidence="3 4">SY-3-19</strain>
    </source>
</reference>
<evidence type="ECO:0000313" key="4">
    <source>
        <dbReference type="Proteomes" id="UP000239504"/>
    </source>
</evidence>
<accession>A0A2S7K0M5</accession>
<dbReference type="SUPFAM" id="SSF46785">
    <property type="entry name" value="Winged helix' DNA-binding domain"/>
    <property type="match status" value="1"/>
</dbReference>
<feature type="domain" description="HTH marR-type" evidence="2">
    <location>
        <begin position="28"/>
        <end position="170"/>
    </location>
</feature>
<name>A0A2S7K0M5_9PROT</name>
<gene>
    <name evidence="3" type="ORF">CW354_17025</name>
</gene>
<dbReference type="PROSITE" id="PS50995">
    <property type="entry name" value="HTH_MARR_2"/>
    <property type="match status" value="1"/>
</dbReference>
<dbReference type="InterPro" id="IPR036390">
    <property type="entry name" value="WH_DNA-bd_sf"/>
</dbReference>
<dbReference type="PANTHER" id="PTHR33164">
    <property type="entry name" value="TRANSCRIPTIONAL REGULATOR, MARR FAMILY"/>
    <property type="match status" value="1"/>
</dbReference>
<keyword evidence="4" id="KW-1185">Reference proteome</keyword>
<dbReference type="EMBL" id="PJCH01000015">
    <property type="protein sequence ID" value="PQA86073.1"/>
    <property type="molecule type" value="Genomic_DNA"/>
</dbReference>
<sequence>MLRRSNAGRAARARGMKQTDMTEKVKPLSSLGSDIQLLISILKCSSLITIPMEGEVSEPNDLTRHEMKVLVCLSGEGTLTGQEISQLMSMPAMNVSRALSNLHERGWLELVDDAGNRRRRPFRISAKGWRQYNAMLPEFRSVAERLFALLNKKDRRELQRLVNLLNDQLDNWAELADAEAKKKG</sequence>